<feature type="region of interest" description="Disordered" evidence="1">
    <location>
        <begin position="1"/>
        <end position="25"/>
    </location>
</feature>
<dbReference type="Proteomes" id="UP000466906">
    <property type="component" value="Plasmid pJCM12272"/>
</dbReference>
<dbReference type="AlphaFoldDB" id="A0A6N4V3G6"/>
<sequence length="147" mass="16128">MLAERHNERVEDQIDASGSVGGSDESVFSIVDPQGAVISLARLVVNGQKMLNTMREAAETAQSAQGVAPDQARRVVDKSRDFEQDWNDEKLPLLIVSMRLALEVLDTFGPEGVTVEDPIEAAIWNNKPHVWLNEVKAQRNSSPPPPS</sequence>
<accession>A0A6N4V3G6</accession>
<organism evidence="2 3">
    <name type="scientific">Mycolicibacterium alvei</name>
    <dbReference type="NCBI Taxonomy" id="67081"/>
    <lineage>
        <taxon>Bacteria</taxon>
        <taxon>Bacillati</taxon>
        <taxon>Actinomycetota</taxon>
        <taxon>Actinomycetes</taxon>
        <taxon>Mycobacteriales</taxon>
        <taxon>Mycobacteriaceae</taxon>
        <taxon>Mycolicibacterium</taxon>
    </lineage>
</organism>
<proteinExistence type="predicted"/>
<reference evidence="2 3" key="1">
    <citation type="journal article" date="2019" name="Emerg. Microbes Infect.">
        <title>Comprehensive subspecies identification of 175 nontuberculous mycobacteria species based on 7547 genomic profiles.</title>
        <authorList>
            <person name="Matsumoto Y."/>
            <person name="Kinjo T."/>
            <person name="Motooka D."/>
            <person name="Nabeya D."/>
            <person name="Jung N."/>
            <person name="Uechi K."/>
            <person name="Horii T."/>
            <person name="Iida T."/>
            <person name="Fujita J."/>
            <person name="Nakamura S."/>
        </authorList>
    </citation>
    <scope>NUCLEOTIDE SEQUENCE [LARGE SCALE GENOMIC DNA]</scope>
    <source>
        <strain evidence="2 3">JCM 12272</strain>
        <plasmid evidence="2">pJCM12272</plasmid>
    </source>
</reference>
<gene>
    <name evidence="2" type="ORF">MALV_55690</name>
</gene>
<dbReference type="EMBL" id="AP022566">
    <property type="protein sequence ID" value="BBX30444.1"/>
    <property type="molecule type" value="Genomic_DNA"/>
</dbReference>
<protein>
    <submittedName>
        <fullName evidence="2">Uncharacterized protein</fullName>
    </submittedName>
</protein>
<feature type="compositionally biased region" description="Basic and acidic residues" evidence="1">
    <location>
        <begin position="1"/>
        <end position="12"/>
    </location>
</feature>
<geneLocation type="plasmid" evidence="2 3">
    <name>pJCM12272</name>
</geneLocation>
<evidence type="ECO:0000313" key="3">
    <source>
        <dbReference type="Proteomes" id="UP000466906"/>
    </source>
</evidence>
<keyword evidence="3" id="KW-1185">Reference proteome</keyword>
<keyword evidence="2" id="KW-0614">Plasmid</keyword>
<name>A0A6N4V3G6_9MYCO</name>
<evidence type="ECO:0000313" key="2">
    <source>
        <dbReference type="EMBL" id="BBX30444.1"/>
    </source>
</evidence>
<dbReference type="KEGG" id="malv:MALV_55690"/>
<evidence type="ECO:0000256" key="1">
    <source>
        <dbReference type="SAM" id="MobiDB-lite"/>
    </source>
</evidence>